<dbReference type="Proteomes" id="UP000288096">
    <property type="component" value="Unassembled WGS sequence"/>
</dbReference>
<gene>
    <name evidence="1" type="ORF">DENIS_4867</name>
</gene>
<sequence length="137" mass="14282">MNLPEDQAEAVRVFHGGGHLALADAVVFGILPVGYLKFVTPESLPVSGDPSGFSVPDFGGPVMVENIAHDSHPLEIGSAAFASDVSVEGVRNQVTGEPDVFQHITGRVHGSGVGPGDGFSSVRAGRGGIFRIFRNFL</sequence>
<reference evidence="2" key="2">
    <citation type="submission" date="2019-01" db="EMBL/GenBank/DDBJ databases">
        <title>Genome sequence of Desulfonema ishimotonii strain Tokyo 01.</title>
        <authorList>
            <person name="Fukui M."/>
        </authorList>
    </citation>
    <scope>NUCLEOTIDE SEQUENCE [LARGE SCALE GENOMIC DNA]</scope>
    <source>
        <strain evidence="2">Tokyo 01</strain>
    </source>
</reference>
<reference evidence="2" key="1">
    <citation type="submission" date="2017-11" db="EMBL/GenBank/DDBJ databases">
        <authorList>
            <person name="Watanabe M."/>
            <person name="Kojima H."/>
        </authorList>
    </citation>
    <scope>NUCLEOTIDE SEQUENCE [LARGE SCALE GENOMIC DNA]</scope>
    <source>
        <strain evidence="2">Tokyo 01</strain>
    </source>
</reference>
<organism evidence="1 2">
    <name type="scientific">Desulfonema ishimotonii</name>
    <dbReference type="NCBI Taxonomy" id="45657"/>
    <lineage>
        <taxon>Bacteria</taxon>
        <taxon>Pseudomonadati</taxon>
        <taxon>Thermodesulfobacteriota</taxon>
        <taxon>Desulfobacteria</taxon>
        <taxon>Desulfobacterales</taxon>
        <taxon>Desulfococcaceae</taxon>
        <taxon>Desulfonema</taxon>
    </lineage>
</organism>
<name>A0A401G3P9_9BACT</name>
<keyword evidence="2" id="KW-1185">Reference proteome</keyword>
<dbReference type="EMBL" id="BEXT01000001">
    <property type="protein sequence ID" value="GBC63868.1"/>
    <property type="molecule type" value="Genomic_DNA"/>
</dbReference>
<evidence type="ECO:0000313" key="1">
    <source>
        <dbReference type="EMBL" id="GBC63868.1"/>
    </source>
</evidence>
<proteinExistence type="predicted"/>
<protein>
    <submittedName>
        <fullName evidence="1">Uncharacterized protein</fullName>
    </submittedName>
</protein>
<comment type="caution">
    <text evidence="1">The sequence shown here is derived from an EMBL/GenBank/DDBJ whole genome shotgun (WGS) entry which is preliminary data.</text>
</comment>
<evidence type="ECO:0000313" key="2">
    <source>
        <dbReference type="Proteomes" id="UP000288096"/>
    </source>
</evidence>
<accession>A0A401G3P9</accession>
<dbReference type="AlphaFoldDB" id="A0A401G3P9"/>